<evidence type="ECO:0000313" key="1">
    <source>
        <dbReference type="EMBL" id="MPC42678.1"/>
    </source>
</evidence>
<dbReference type="AlphaFoldDB" id="A0A5B7FC40"/>
<protein>
    <submittedName>
        <fullName evidence="1">Uncharacterized protein</fullName>
    </submittedName>
</protein>
<comment type="caution">
    <text evidence="1">The sequence shown here is derived from an EMBL/GenBank/DDBJ whole genome shotgun (WGS) entry which is preliminary data.</text>
</comment>
<gene>
    <name evidence="1" type="ORF">E2C01_036305</name>
</gene>
<dbReference type="EMBL" id="VSRR010005529">
    <property type="protein sequence ID" value="MPC42678.1"/>
    <property type="molecule type" value="Genomic_DNA"/>
</dbReference>
<organism evidence="1 2">
    <name type="scientific">Portunus trituberculatus</name>
    <name type="common">Swimming crab</name>
    <name type="synonym">Neptunus trituberculatus</name>
    <dbReference type="NCBI Taxonomy" id="210409"/>
    <lineage>
        <taxon>Eukaryota</taxon>
        <taxon>Metazoa</taxon>
        <taxon>Ecdysozoa</taxon>
        <taxon>Arthropoda</taxon>
        <taxon>Crustacea</taxon>
        <taxon>Multicrustacea</taxon>
        <taxon>Malacostraca</taxon>
        <taxon>Eumalacostraca</taxon>
        <taxon>Eucarida</taxon>
        <taxon>Decapoda</taxon>
        <taxon>Pleocyemata</taxon>
        <taxon>Brachyura</taxon>
        <taxon>Eubrachyura</taxon>
        <taxon>Portunoidea</taxon>
        <taxon>Portunidae</taxon>
        <taxon>Portuninae</taxon>
        <taxon>Portunus</taxon>
    </lineage>
</organism>
<proteinExistence type="predicted"/>
<accession>A0A5B7FC40</accession>
<reference evidence="1 2" key="1">
    <citation type="submission" date="2019-05" db="EMBL/GenBank/DDBJ databases">
        <title>Another draft genome of Portunus trituberculatus and its Hox gene families provides insights of decapod evolution.</title>
        <authorList>
            <person name="Jeong J.-H."/>
            <person name="Song I."/>
            <person name="Kim S."/>
            <person name="Choi T."/>
            <person name="Kim D."/>
            <person name="Ryu S."/>
            <person name="Kim W."/>
        </authorList>
    </citation>
    <scope>NUCLEOTIDE SEQUENCE [LARGE SCALE GENOMIC DNA]</scope>
    <source>
        <tissue evidence="1">Muscle</tissue>
    </source>
</reference>
<dbReference type="Proteomes" id="UP000324222">
    <property type="component" value="Unassembled WGS sequence"/>
</dbReference>
<evidence type="ECO:0000313" key="2">
    <source>
        <dbReference type="Proteomes" id="UP000324222"/>
    </source>
</evidence>
<keyword evidence="2" id="KW-1185">Reference proteome</keyword>
<sequence length="86" mass="10285">MRSYSTCDLGKECGIPAGNGWREMLERVTRTRQTLQCLEEHFGKATRHKISENLNQLNVKTKYRTIIKRIEKAKKSRRRKRKKTRH</sequence>
<name>A0A5B7FC40_PORTR</name>